<gene>
    <name evidence="1" type="ORF">SAMN05216269_106163</name>
</gene>
<reference evidence="2" key="1">
    <citation type="submission" date="2016-11" db="EMBL/GenBank/DDBJ databases">
        <authorList>
            <person name="Varghese N."/>
            <person name="Submissions S."/>
        </authorList>
    </citation>
    <scope>NUCLEOTIDE SEQUENCE [LARGE SCALE GENOMIC DNA]</scope>
    <source>
        <strain evidence="2">CGMCC 1.2749</strain>
    </source>
</reference>
<evidence type="ECO:0000313" key="1">
    <source>
        <dbReference type="EMBL" id="SHM72153.1"/>
    </source>
</evidence>
<accession>A0A1M7L340</accession>
<evidence type="ECO:0000313" key="2">
    <source>
        <dbReference type="Proteomes" id="UP000184092"/>
    </source>
</evidence>
<protein>
    <submittedName>
        <fullName evidence="1">Uncharacterized protein</fullName>
    </submittedName>
</protein>
<name>A0A1M7L340_9FLAO</name>
<keyword evidence="2" id="KW-1185">Reference proteome</keyword>
<dbReference type="AlphaFoldDB" id="A0A1M7L340"/>
<sequence length="57" mass="6678">METQILTKKEVKTKAYPLRNSKEVLILKIESFNDAIRQKDTSFSFDNPKITNQYSLL</sequence>
<dbReference type="Proteomes" id="UP000184092">
    <property type="component" value="Unassembled WGS sequence"/>
</dbReference>
<dbReference type="EMBL" id="FRCL01000006">
    <property type="protein sequence ID" value="SHM72153.1"/>
    <property type="molecule type" value="Genomic_DNA"/>
</dbReference>
<organism evidence="1 2">
    <name type="scientific">Flavobacterium xinjiangense</name>
    <dbReference type="NCBI Taxonomy" id="178356"/>
    <lineage>
        <taxon>Bacteria</taxon>
        <taxon>Pseudomonadati</taxon>
        <taxon>Bacteroidota</taxon>
        <taxon>Flavobacteriia</taxon>
        <taxon>Flavobacteriales</taxon>
        <taxon>Flavobacteriaceae</taxon>
        <taxon>Flavobacterium</taxon>
    </lineage>
</organism>
<proteinExistence type="predicted"/>
<dbReference type="RefSeq" id="WP_167365569.1">
    <property type="nucleotide sequence ID" value="NZ_FRCL01000006.1"/>
</dbReference>
<dbReference type="STRING" id="178356.SAMN05216269_106163"/>